<protein>
    <submittedName>
        <fullName evidence="2">Uncharacterized protein</fullName>
    </submittedName>
</protein>
<name>A0A1I5AI18_9FLAO</name>
<dbReference type="RefSeq" id="WP_092206867.1">
    <property type="nucleotide sequence ID" value="NZ_FOVN01000002.1"/>
</dbReference>
<dbReference type="AlphaFoldDB" id="A0A1I5AI18"/>
<evidence type="ECO:0000313" key="3">
    <source>
        <dbReference type="Proteomes" id="UP000198705"/>
    </source>
</evidence>
<keyword evidence="3" id="KW-1185">Reference proteome</keyword>
<keyword evidence="1" id="KW-0812">Transmembrane</keyword>
<evidence type="ECO:0000313" key="2">
    <source>
        <dbReference type="EMBL" id="SFN62146.1"/>
    </source>
</evidence>
<keyword evidence="1" id="KW-1133">Transmembrane helix</keyword>
<proteinExistence type="predicted"/>
<sequence length="75" mass="9296">MKKRNIKKTEKIYDFGFVFILPLLLTFYENYRNHWYDNILKFILAYLIGIMIFFIVNKVVKYLFFASLKKFQKKK</sequence>
<keyword evidence="1" id="KW-0472">Membrane</keyword>
<dbReference type="STRING" id="649333.SAMN04487989_10272"/>
<feature type="transmembrane region" description="Helical" evidence="1">
    <location>
        <begin position="12"/>
        <end position="31"/>
    </location>
</feature>
<evidence type="ECO:0000256" key="1">
    <source>
        <dbReference type="SAM" id="Phobius"/>
    </source>
</evidence>
<feature type="transmembrane region" description="Helical" evidence="1">
    <location>
        <begin position="43"/>
        <end position="65"/>
    </location>
</feature>
<gene>
    <name evidence="2" type="ORF">SAMN04487989_10272</name>
</gene>
<dbReference type="Proteomes" id="UP000198705">
    <property type="component" value="Unassembled WGS sequence"/>
</dbReference>
<reference evidence="3" key="1">
    <citation type="submission" date="2016-10" db="EMBL/GenBank/DDBJ databases">
        <authorList>
            <person name="Varghese N."/>
            <person name="Submissions S."/>
        </authorList>
    </citation>
    <scope>NUCLEOTIDE SEQUENCE [LARGE SCALE GENOMIC DNA]</scope>
    <source>
        <strain evidence="3">DSM 23925</strain>
    </source>
</reference>
<organism evidence="2 3">
    <name type="scientific">Bizionia echini</name>
    <dbReference type="NCBI Taxonomy" id="649333"/>
    <lineage>
        <taxon>Bacteria</taxon>
        <taxon>Pseudomonadati</taxon>
        <taxon>Bacteroidota</taxon>
        <taxon>Flavobacteriia</taxon>
        <taxon>Flavobacteriales</taxon>
        <taxon>Flavobacteriaceae</taxon>
        <taxon>Bizionia</taxon>
    </lineage>
</organism>
<dbReference type="EMBL" id="FOVN01000002">
    <property type="protein sequence ID" value="SFN62146.1"/>
    <property type="molecule type" value="Genomic_DNA"/>
</dbReference>
<accession>A0A1I5AI18</accession>